<keyword evidence="6" id="KW-1133">Transmembrane helix</keyword>
<evidence type="ECO:0000256" key="4">
    <source>
        <dbReference type="ARBA" id="ARBA00029447"/>
    </source>
</evidence>
<evidence type="ECO:0008006" key="12">
    <source>
        <dbReference type="Google" id="ProtNLM"/>
    </source>
</evidence>
<dbReference type="Gene3D" id="3.30.450.20">
    <property type="entry name" value="PAS domain"/>
    <property type="match status" value="1"/>
</dbReference>
<evidence type="ECO:0000256" key="5">
    <source>
        <dbReference type="PROSITE-ProRule" id="PRU00284"/>
    </source>
</evidence>
<name>A0A5K7YHQ3_9BACT</name>
<dbReference type="InterPro" id="IPR033462">
    <property type="entry name" value="Cache_3-Cache_2"/>
</dbReference>
<keyword evidence="2" id="KW-1003">Cell membrane</keyword>
<evidence type="ECO:0000256" key="1">
    <source>
        <dbReference type="ARBA" id="ARBA00004429"/>
    </source>
</evidence>
<keyword evidence="6" id="KW-0472">Membrane</keyword>
<dbReference type="InterPro" id="IPR003660">
    <property type="entry name" value="HAMP_dom"/>
</dbReference>
<organism evidence="10 11">
    <name type="scientific">Desulfosarcina alkanivorans</name>
    <dbReference type="NCBI Taxonomy" id="571177"/>
    <lineage>
        <taxon>Bacteria</taxon>
        <taxon>Pseudomonadati</taxon>
        <taxon>Thermodesulfobacteriota</taxon>
        <taxon>Desulfobacteria</taxon>
        <taxon>Desulfobacterales</taxon>
        <taxon>Desulfosarcinaceae</taxon>
        <taxon>Desulfosarcina</taxon>
    </lineage>
</organism>
<dbReference type="KEGG" id="dalk:DSCA_25960"/>
<evidence type="ECO:0000313" key="10">
    <source>
        <dbReference type="EMBL" id="BBO68666.1"/>
    </source>
</evidence>
<dbReference type="RefSeq" id="WP_167527747.1">
    <property type="nucleotide sequence ID" value="NZ_AP021874.1"/>
</dbReference>
<dbReference type="PROSITE" id="PS50885">
    <property type="entry name" value="HAMP"/>
    <property type="match status" value="1"/>
</dbReference>
<dbReference type="GO" id="GO:0007165">
    <property type="term" value="P:signal transduction"/>
    <property type="evidence" value="ECO:0007669"/>
    <property type="project" value="UniProtKB-KW"/>
</dbReference>
<dbReference type="SUPFAM" id="SSF103190">
    <property type="entry name" value="Sensory domain-like"/>
    <property type="match status" value="1"/>
</dbReference>
<dbReference type="SUPFAM" id="SSF58104">
    <property type="entry name" value="Methyl-accepting chemotaxis protein (MCP) signaling domain"/>
    <property type="match status" value="1"/>
</dbReference>
<dbReference type="Pfam" id="PF17201">
    <property type="entry name" value="Cache_3-Cache_2"/>
    <property type="match status" value="1"/>
</dbReference>
<dbReference type="InterPro" id="IPR000727">
    <property type="entry name" value="T_SNARE_dom"/>
</dbReference>
<dbReference type="InterPro" id="IPR004089">
    <property type="entry name" value="MCPsignal_dom"/>
</dbReference>
<dbReference type="InterPro" id="IPR029151">
    <property type="entry name" value="Sensor-like_sf"/>
</dbReference>
<feature type="domain" description="T-SNARE coiled-coil homology" evidence="8">
    <location>
        <begin position="619"/>
        <end position="681"/>
    </location>
</feature>
<gene>
    <name evidence="10" type="ORF">DSCA_25960</name>
</gene>
<dbReference type="PANTHER" id="PTHR32089:SF112">
    <property type="entry name" value="LYSOZYME-LIKE PROTEIN-RELATED"/>
    <property type="match status" value="1"/>
</dbReference>
<evidence type="ECO:0000313" key="11">
    <source>
        <dbReference type="Proteomes" id="UP000427906"/>
    </source>
</evidence>
<evidence type="ECO:0000259" key="9">
    <source>
        <dbReference type="PROSITE" id="PS50885"/>
    </source>
</evidence>
<protein>
    <recommendedName>
        <fullName evidence="12">Methyl-accepting chemotaxis protein</fullName>
    </recommendedName>
</protein>
<dbReference type="AlphaFoldDB" id="A0A5K7YHQ3"/>
<evidence type="ECO:0000259" key="7">
    <source>
        <dbReference type="PROSITE" id="PS50111"/>
    </source>
</evidence>
<evidence type="ECO:0000256" key="3">
    <source>
        <dbReference type="ARBA" id="ARBA00023224"/>
    </source>
</evidence>
<comment type="similarity">
    <text evidence="4">Belongs to the methyl-accepting chemotaxis (MCP) protein family.</text>
</comment>
<dbReference type="Gene3D" id="1.10.287.950">
    <property type="entry name" value="Methyl-accepting chemotaxis protein"/>
    <property type="match status" value="1"/>
</dbReference>
<sequence>MLFRKLRLKVRLLLYGIILSFIPLILTFSISFFQDIRTGNMVIEETTRMAVSDLEHIVSGVYATCNAVQEQVQNEVNTALNVARDVFTQPGAVGLSSESTQWRATNQYTKENQTLSLPKLLVGGNWIGKTDDMRVASSIVDRVKALVGGTCTIFQKLDDSGSMLRVATNVVKKDGKRAVGTYIPAVNPDGQANPVVSAVLDGRTFKGRAFVVDRWYITAYEPIYDSSRRIVGMLYVGVPQESVSSLRKAIMDTRVGRTGYITVIDSAGNYVISKNGERDGENILSHQSADGSYPIKHLIGAAHQLASGQSSEIRYRWKNSDQEGEREKVSRFIYFKPWDWIIIAGAYADEFEAVIHKIDAINHKKGILQLSLIAAALTVVAAIWYFVAKNITAPLIRGVDFAKAMAAGDFTQSLEVRQKDEIGILAQALNGMVTNLRKMLINVADSTQTVTASSTELSTISEQLATGARQSSDKADTVARATESMDTSLGSVATASEQAAANVQTVAAAAEQMSATIKGIAANTEQGSMITRNAVKQARNVTRKVSELGRATRDVGNITDTIAEISEQTNLLALNATIEAARAGDAGKGFAVVANEIKQLASQTADATQEINRKINGIQSTTRDTVGEIEQIVQVISDISEIVTTISSNMEEQTATTEEIASNVNHAVHGIQEVNNSAVHGSQLSGTISRDIMEVTQASQEVSRNSSKVHESAENLSALAENLNAKLAQFKIG</sequence>
<keyword evidence="2" id="KW-0997">Cell inner membrane</keyword>
<reference evidence="10 11" key="1">
    <citation type="submission" date="2019-11" db="EMBL/GenBank/DDBJ databases">
        <title>Comparative genomics of hydrocarbon-degrading Desulfosarcina strains.</title>
        <authorList>
            <person name="Watanabe M."/>
            <person name="Kojima H."/>
            <person name="Fukui M."/>
        </authorList>
    </citation>
    <scope>NUCLEOTIDE SEQUENCE [LARGE SCALE GENOMIC DNA]</scope>
    <source>
        <strain evidence="10 11">PL12</strain>
    </source>
</reference>
<keyword evidence="11" id="KW-1185">Reference proteome</keyword>
<dbReference type="PROSITE" id="PS50111">
    <property type="entry name" value="CHEMOTAXIS_TRANSDUC_2"/>
    <property type="match status" value="1"/>
</dbReference>
<dbReference type="PANTHER" id="PTHR32089">
    <property type="entry name" value="METHYL-ACCEPTING CHEMOTAXIS PROTEIN MCPB"/>
    <property type="match status" value="1"/>
</dbReference>
<evidence type="ECO:0000259" key="8">
    <source>
        <dbReference type="PROSITE" id="PS50192"/>
    </source>
</evidence>
<dbReference type="SMART" id="SM00304">
    <property type="entry name" value="HAMP"/>
    <property type="match status" value="1"/>
</dbReference>
<dbReference type="CDD" id="cd06225">
    <property type="entry name" value="HAMP"/>
    <property type="match status" value="1"/>
</dbReference>
<comment type="subcellular location">
    <subcellularLocation>
        <location evidence="1">Cell inner membrane</location>
        <topology evidence="1">Multi-pass membrane protein</topology>
    </subcellularLocation>
</comment>
<keyword evidence="6" id="KW-0812">Transmembrane</keyword>
<feature type="transmembrane region" description="Helical" evidence="6">
    <location>
        <begin position="367"/>
        <end position="387"/>
    </location>
</feature>
<proteinExistence type="inferred from homology"/>
<evidence type="ECO:0000256" key="2">
    <source>
        <dbReference type="ARBA" id="ARBA00022519"/>
    </source>
</evidence>
<feature type="domain" description="HAMP" evidence="9">
    <location>
        <begin position="389"/>
        <end position="441"/>
    </location>
</feature>
<dbReference type="EMBL" id="AP021874">
    <property type="protein sequence ID" value="BBO68666.1"/>
    <property type="molecule type" value="Genomic_DNA"/>
</dbReference>
<keyword evidence="3 5" id="KW-0807">Transducer</keyword>
<dbReference type="GO" id="GO:0005886">
    <property type="term" value="C:plasma membrane"/>
    <property type="evidence" value="ECO:0007669"/>
    <property type="project" value="UniProtKB-SubCell"/>
</dbReference>
<dbReference type="Pfam" id="PF00015">
    <property type="entry name" value="MCPsignal"/>
    <property type="match status" value="1"/>
</dbReference>
<accession>A0A5K7YHQ3</accession>
<feature type="domain" description="Methyl-accepting transducer" evidence="7">
    <location>
        <begin position="460"/>
        <end position="717"/>
    </location>
</feature>
<dbReference type="CDD" id="cd12912">
    <property type="entry name" value="PDC2_MCP_like"/>
    <property type="match status" value="1"/>
</dbReference>
<dbReference type="Proteomes" id="UP000427906">
    <property type="component" value="Chromosome"/>
</dbReference>
<dbReference type="PROSITE" id="PS50192">
    <property type="entry name" value="T_SNARE"/>
    <property type="match status" value="1"/>
</dbReference>
<evidence type="ECO:0000256" key="6">
    <source>
        <dbReference type="SAM" id="Phobius"/>
    </source>
</evidence>
<dbReference type="Pfam" id="PF00672">
    <property type="entry name" value="HAMP"/>
    <property type="match status" value="1"/>
</dbReference>
<dbReference type="SMART" id="SM00283">
    <property type="entry name" value="MA"/>
    <property type="match status" value="1"/>
</dbReference>
<feature type="transmembrane region" description="Helical" evidence="6">
    <location>
        <begin position="12"/>
        <end position="33"/>
    </location>
</feature>